<proteinExistence type="predicted"/>
<reference evidence="2" key="1">
    <citation type="journal article" date="2020" name="Stud. Mycol.">
        <title>101 Dothideomycetes genomes: a test case for predicting lifestyles and emergence of pathogens.</title>
        <authorList>
            <person name="Haridas S."/>
            <person name="Albert R."/>
            <person name="Binder M."/>
            <person name="Bloem J."/>
            <person name="Labutti K."/>
            <person name="Salamov A."/>
            <person name="Andreopoulos B."/>
            <person name="Baker S."/>
            <person name="Barry K."/>
            <person name="Bills G."/>
            <person name="Bluhm B."/>
            <person name="Cannon C."/>
            <person name="Castanera R."/>
            <person name="Culley D."/>
            <person name="Daum C."/>
            <person name="Ezra D."/>
            <person name="Gonzalez J."/>
            <person name="Henrissat B."/>
            <person name="Kuo A."/>
            <person name="Liang C."/>
            <person name="Lipzen A."/>
            <person name="Lutzoni F."/>
            <person name="Magnuson J."/>
            <person name="Mondo S."/>
            <person name="Nolan M."/>
            <person name="Ohm R."/>
            <person name="Pangilinan J."/>
            <person name="Park H.-J."/>
            <person name="Ramirez L."/>
            <person name="Alfaro M."/>
            <person name="Sun H."/>
            <person name="Tritt A."/>
            <person name="Yoshinaga Y."/>
            <person name="Zwiers L.-H."/>
            <person name="Turgeon B."/>
            <person name="Goodwin S."/>
            <person name="Spatafora J."/>
            <person name="Crous P."/>
            <person name="Grigoriev I."/>
        </authorList>
    </citation>
    <scope>NUCLEOTIDE SEQUENCE</scope>
    <source>
        <strain evidence="2">CBS 116005</strain>
    </source>
</reference>
<dbReference type="AlphaFoldDB" id="A0A6G1LAP2"/>
<evidence type="ECO:0000313" key="3">
    <source>
        <dbReference type="Proteomes" id="UP000799436"/>
    </source>
</evidence>
<feature type="region of interest" description="Disordered" evidence="1">
    <location>
        <begin position="158"/>
        <end position="193"/>
    </location>
</feature>
<dbReference type="EMBL" id="ML995829">
    <property type="protein sequence ID" value="KAF2770003.1"/>
    <property type="molecule type" value="Genomic_DNA"/>
</dbReference>
<gene>
    <name evidence="2" type="ORF">EJ03DRAFT_382325</name>
</gene>
<name>A0A6G1LAP2_9PEZI</name>
<sequence length="193" mass="21177">MRVLFVDNGFGGSCSVAPSAFQRFRAQSSCLTAEERTTQRQAHLNQTRVLPPNTQFLVSANTTALRHGTRLASRSSRLPFTSRAVIDCFIDITMSHEKPLKQNIYSVLQEDIELDIVGDTIVLKAPSTSEFHVDGTPALPTALQFIARDQKPLVLQAPAQGGSRKRTAADEVGPALKVARTQATSTERRLDCR</sequence>
<keyword evidence="3" id="KW-1185">Reference proteome</keyword>
<evidence type="ECO:0000256" key="1">
    <source>
        <dbReference type="SAM" id="MobiDB-lite"/>
    </source>
</evidence>
<dbReference type="Proteomes" id="UP000799436">
    <property type="component" value="Unassembled WGS sequence"/>
</dbReference>
<organism evidence="2 3">
    <name type="scientific">Teratosphaeria nubilosa</name>
    <dbReference type="NCBI Taxonomy" id="161662"/>
    <lineage>
        <taxon>Eukaryota</taxon>
        <taxon>Fungi</taxon>
        <taxon>Dikarya</taxon>
        <taxon>Ascomycota</taxon>
        <taxon>Pezizomycotina</taxon>
        <taxon>Dothideomycetes</taxon>
        <taxon>Dothideomycetidae</taxon>
        <taxon>Mycosphaerellales</taxon>
        <taxon>Teratosphaeriaceae</taxon>
        <taxon>Teratosphaeria</taxon>
    </lineage>
</organism>
<protein>
    <submittedName>
        <fullName evidence="2">Uncharacterized protein</fullName>
    </submittedName>
</protein>
<evidence type="ECO:0000313" key="2">
    <source>
        <dbReference type="EMBL" id="KAF2770003.1"/>
    </source>
</evidence>
<accession>A0A6G1LAP2</accession>